<organism evidence="9 10">
    <name type="scientific">Candidatus Cryptobacteroides merdigallinarum</name>
    <dbReference type="NCBI Taxonomy" id="2840770"/>
    <lineage>
        <taxon>Bacteria</taxon>
        <taxon>Pseudomonadati</taxon>
        <taxon>Bacteroidota</taxon>
        <taxon>Bacteroidia</taxon>
        <taxon>Bacteroidales</taxon>
        <taxon>Candidatus Cryptobacteroides</taxon>
    </lineage>
</organism>
<dbReference type="NCBIfam" id="TIGR00706">
    <property type="entry name" value="SppA_dom"/>
    <property type="match status" value="1"/>
</dbReference>
<evidence type="ECO:0000259" key="8">
    <source>
        <dbReference type="Pfam" id="PF01343"/>
    </source>
</evidence>
<comment type="caution">
    <text evidence="9">The sequence shown here is derived from an EMBL/GenBank/DDBJ whole genome shotgun (WGS) entry which is preliminary data.</text>
</comment>
<dbReference type="NCBIfam" id="TIGR00705">
    <property type="entry name" value="SppA_67K"/>
    <property type="match status" value="1"/>
</dbReference>
<evidence type="ECO:0000256" key="4">
    <source>
        <dbReference type="ARBA" id="ARBA00022801"/>
    </source>
</evidence>
<dbReference type="SUPFAM" id="SSF52096">
    <property type="entry name" value="ClpP/crotonase"/>
    <property type="match status" value="2"/>
</dbReference>
<dbReference type="InterPro" id="IPR004634">
    <property type="entry name" value="Pept_S49_pIV"/>
</dbReference>
<dbReference type="PANTHER" id="PTHR33209">
    <property type="entry name" value="PROTEASE 4"/>
    <property type="match status" value="1"/>
</dbReference>
<accession>A0A9D9EME7</accession>
<dbReference type="CDD" id="cd07023">
    <property type="entry name" value="S49_Sppa_N_C"/>
    <property type="match status" value="1"/>
</dbReference>
<feature type="active site" description="Nucleophile" evidence="7">
    <location>
        <position position="388"/>
    </location>
</feature>
<keyword evidence="4" id="KW-0378">Hydrolase</keyword>
<keyword evidence="3" id="KW-0645">Protease</keyword>
<evidence type="ECO:0000313" key="10">
    <source>
        <dbReference type="Proteomes" id="UP000810252"/>
    </source>
</evidence>
<sequence>MKQFLKTTLAVILGCLITGGIMSFVLFGIVGALASIGKQQPVMPSSAILRIDLSSVQIAEQTRELDLISGISGRQAEVLGILDAARAIEAASADPAIKYIYLKPDMASGGMAEIEELRQALLNFRQSGKPVISYIENPSNAGYYLASASDKIYMTPHQGGLNTLTGISSQMFFLKDILGKLGINVQLIRHGKYKSAGEMFIRSESSQENLEQNQELIESIWDSWASAIAQGREISKEEFNAAVDGLSLNFPQDFVDAGLVDGLLTLDQLEDKLTEYFSSSASGEKPDMISISDYARIKVVPNYRADNKVAVIFATGNIVDGTDDQQVAGDRFVRIISGVRKDDNIKAVVFRVNSPGGSVLASEKIKNEIALLSEEKPVIASFGDYAASGGYWISAGCDYIFTNSSTLTGSIGVFSMIPDFSRTLDNIAHINATAVNSNEHSDMYSCLRPLTGKETAYLQASVEKIYGQFTSIVAEGRGLDQEYVDSIAQGRVWAGDDALDLRLADRKGSIMDALRYAVLSSEEGKETPDLQDWDIVEYPKPLTTVEMLMKNLNGTSASVFKGTPLENVEEAFKGWDGNRSGKVYARMPYELSIAF</sequence>
<dbReference type="EMBL" id="JADIMQ010000013">
    <property type="protein sequence ID" value="MBO8447834.1"/>
    <property type="molecule type" value="Genomic_DNA"/>
</dbReference>
<feature type="domain" description="Peptidase S49" evidence="8">
    <location>
        <begin position="124"/>
        <end position="274"/>
    </location>
</feature>
<dbReference type="PIRSF" id="PIRSF001217">
    <property type="entry name" value="Protease_4_SppA"/>
    <property type="match status" value="1"/>
</dbReference>
<comment type="subcellular location">
    <subcellularLocation>
        <location evidence="1">Membrane</location>
    </subcellularLocation>
</comment>
<evidence type="ECO:0000256" key="6">
    <source>
        <dbReference type="ARBA" id="ARBA00023136"/>
    </source>
</evidence>
<dbReference type="Gene3D" id="3.90.226.10">
    <property type="entry name" value="2-enoyl-CoA Hydratase, Chain A, domain 1"/>
    <property type="match status" value="2"/>
</dbReference>
<dbReference type="InterPro" id="IPR002142">
    <property type="entry name" value="Peptidase_S49"/>
</dbReference>
<dbReference type="GO" id="GO:0016020">
    <property type="term" value="C:membrane"/>
    <property type="evidence" value="ECO:0007669"/>
    <property type="project" value="UniProtKB-SubCell"/>
</dbReference>
<evidence type="ECO:0000256" key="1">
    <source>
        <dbReference type="ARBA" id="ARBA00004370"/>
    </source>
</evidence>
<dbReference type="Gene3D" id="6.20.330.10">
    <property type="match status" value="1"/>
</dbReference>
<dbReference type="GO" id="GO:0008236">
    <property type="term" value="F:serine-type peptidase activity"/>
    <property type="evidence" value="ECO:0007669"/>
    <property type="project" value="UniProtKB-KW"/>
</dbReference>
<dbReference type="InterPro" id="IPR029045">
    <property type="entry name" value="ClpP/crotonase-like_dom_sf"/>
</dbReference>
<dbReference type="InterPro" id="IPR004635">
    <property type="entry name" value="Pept_S49_SppA"/>
</dbReference>
<evidence type="ECO:0000256" key="5">
    <source>
        <dbReference type="ARBA" id="ARBA00022825"/>
    </source>
</evidence>
<dbReference type="CDD" id="cd07018">
    <property type="entry name" value="S49_SppA_67K_type"/>
    <property type="match status" value="1"/>
</dbReference>
<comment type="similarity">
    <text evidence="2">Belongs to the peptidase S49 family.</text>
</comment>
<feature type="domain" description="Peptidase S49" evidence="8">
    <location>
        <begin position="372"/>
        <end position="515"/>
    </location>
</feature>
<dbReference type="AlphaFoldDB" id="A0A9D9EME7"/>
<dbReference type="Pfam" id="PF01343">
    <property type="entry name" value="Peptidase_S49"/>
    <property type="match status" value="2"/>
</dbReference>
<name>A0A9D9EME7_9BACT</name>
<dbReference type="InterPro" id="IPR047217">
    <property type="entry name" value="S49_SppA_67K_type_N"/>
</dbReference>
<evidence type="ECO:0000256" key="2">
    <source>
        <dbReference type="ARBA" id="ARBA00008683"/>
    </source>
</evidence>
<keyword evidence="6" id="KW-0472">Membrane</keyword>
<protein>
    <submittedName>
        <fullName evidence="9">Signal peptide peptidase SppA</fullName>
    </submittedName>
</protein>
<proteinExistence type="inferred from homology"/>
<reference evidence="9" key="2">
    <citation type="journal article" date="2021" name="PeerJ">
        <title>Extensive microbial diversity within the chicken gut microbiome revealed by metagenomics and culture.</title>
        <authorList>
            <person name="Gilroy R."/>
            <person name="Ravi A."/>
            <person name="Getino M."/>
            <person name="Pursley I."/>
            <person name="Horton D.L."/>
            <person name="Alikhan N.F."/>
            <person name="Baker D."/>
            <person name="Gharbi K."/>
            <person name="Hall N."/>
            <person name="Watson M."/>
            <person name="Adriaenssens E.M."/>
            <person name="Foster-Nyarko E."/>
            <person name="Jarju S."/>
            <person name="Secka A."/>
            <person name="Antonio M."/>
            <person name="Oren A."/>
            <person name="Chaudhuri R.R."/>
            <person name="La Ragione R."/>
            <person name="Hildebrand F."/>
            <person name="Pallen M.J."/>
        </authorList>
    </citation>
    <scope>NUCLEOTIDE SEQUENCE</scope>
    <source>
        <strain evidence="9">20514</strain>
    </source>
</reference>
<feature type="active site" description="Proton donor/acceptor" evidence="7">
    <location>
        <position position="194"/>
    </location>
</feature>
<gene>
    <name evidence="9" type="primary">sppA</name>
    <name evidence="9" type="ORF">IAC29_01010</name>
</gene>
<dbReference type="GO" id="GO:0006465">
    <property type="term" value="P:signal peptide processing"/>
    <property type="evidence" value="ECO:0007669"/>
    <property type="project" value="InterPro"/>
</dbReference>
<evidence type="ECO:0000256" key="3">
    <source>
        <dbReference type="ARBA" id="ARBA00022670"/>
    </source>
</evidence>
<keyword evidence="5" id="KW-0720">Serine protease</keyword>
<dbReference type="InterPro" id="IPR047272">
    <property type="entry name" value="S49_SppA_C"/>
</dbReference>
<reference evidence="9" key="1">
    <citation type="submission" date="2020-10" db="EMBL/GenBank/DDBJ databases">
        <authorList>
            <person name="Gilroy R."/>
        </authorList>
    </citation>
    <scope>NUCLEOTIDE SEQUENCE</scope>
    <source>
        <strain evidence="9">20514</strain>
    </source>
</reference>
<evidence type="ECO:0000256" key="7">
    <source>
        <dbReference type="PIRSR" id="PIRSR001217-1"/>
    </source>
</evidence>
<dbReference type="Proteomes" id="UP000810252">
    <property type="component" value="Unassembled WGS sequence"/>
</dbReference>
<evidence type="ECO:0000313" key="9">
    <source>
        <dbReference type="EMBL" id="MBO8447834.1"/>
    </source>
</evidence>
<dbReference type="PANTHER" id="PTHR33209:SF1">
    <property type="entry name" value="PEPTIDASE S49 DOMAIN-CONTAINING PROTEIN"/>
    <property type="match status" value="1"/>
</dbReference>